<evidence type="ECO:0000313" key="2">
    <source>
        <dbReference type="Proteomes" id="UP000215335"/>
    </source>
</evidence>
<sequence>MVNLNLAVYLTYHWCSGIRHSRFDRLQQYFDFSLRTKPKRDQKPALKKLLHTAAAEWLHRKRARE</sequence>
<dbReference type="Proteomes" id="UP000215335">
    <property type="component" value="Unassembled WGS sequence"/>
</dbReference>
<reference evidence="1 2" key="1">
    <citation type="journal article" date="2017" name="Curr. Biol.">
        <title>The Evolution of Venom by Co-option of Single-Copy Genes.</title>
        <authorList>
            <person name="Martinson E.O."/>
            <person name="Mrinalini"/>
            <person name="Kelkar Y.D."/>
            <person name="Chang C.H."/>
            <person name="Werren J.H."/>
        </authorList>
    </citation>
    <scope>NUCLEOTIDE SEQUENCE [LARGE SCALE GENOMIC DNA]</scope>
    <source>
        <strain evidence="1 2">Alberta</strain>
        <tissue evidence="1">Whole body</tissue>
    </source>
</reference>
<proteinExistence type="predicted"/>
<dbReference type="AlphaFoldDB" id="A0A232FMG3"/>
<dbReference type="EMBL" id="NNAY01000015">
    <property type="protein sequence ID" value="OXU31931.1"/>
    <property type="molecule type" value="Genomic_DNA"/>
</dbReference>
<accession>A0A232FMG3</accession>
<keyword evidence="2" id="KW-1185">Reference proteome</keyword>
<comment type="caution">
    <text evidence="1">The sequence shown here is derived from an EMBL/GenBank/DDBJ whole genome shotgun (WGS) entry which is preliminary data.</text>
</comment>
<organism evidence="1 2">
    <name type="scientific">Trichomalopsis sarcophagae</name>
    <dbReference type="NCBI Taxonomy" id="543379"/>
    <lineage>
        <taxon>Eukaryota</taxon>
        <taxon>Metazoa</taxon>
        <taxon>Ecdysozoa</taxon>
        <taxon>Arthropoda</taxon>
        <taxon>Hexapoda</taxon>
        <taxon>Insecta</taxon>
        <taxon>Pterygota</taxon>
        <taxon>Neoptera</taxon>
        <taxon>Endopterygota</taxon>
        <taxon>Hymenoptera</taxon>
        <taxon>Apocrita</taxon>
        <taxon>Proctotrupomorpha</taxon>
        <taxon>Chalcidoidea</taxon>
        <taxon>Pteromalidae</taxon>
        <taxon>Pteromalinae</taxon>
        <taxon>Trichomalopsis</taxon>
    </lineage>
</organism>
<name>A0A232FMG3_9HYME</name>
<protein>
    <submittedName>
        <fullName evidence="1">Uncharacterized protein</fullName>
    </submittedName>
</protein>
<gene>
    <name evidence="1" type="ORF">TSAR_010209</name>
</gene>
<evidence type="ECO:0000313" key="1">
    <source>
        <dbReference type="EMBL" id="OXU31931.1"/>
    </source>
</evidence>